<sequence length="257" mass="29110">MNNIIRFEEQMQMAKAFKESGLFPDLKSEAQAIVKIQAGKELGIEPFASIQGVNIVLGKPVMSANLQAGLIKKSGRYNYKVLEHNEQVCKLEFYEKWGDTWQLIGNSEYSTKEATQAGLTHKDNWKKHPKNMLFARAMSNGAKWYCADVFITGTYNESDEFETAPVVQVDNTGLDAIKAKVQEQSKPVIIEAEVVELKPALSEEEMADWEMLLANAVDMEALIKLRDIIKNELKTSDEQFSTLKKLFLKRQKELKNG</sequence>
<organism evidence="1">
    <name type="scientific">uncultured Caudovirales phage</name>
    <dbReference type="NCBI Taxonomy" id="2100421"/>
    <lineage>
        <taxon>Viruses</taxon>
        <taxon>Duplodnaviria</taxon>
        <taxon>Heunggongvirae</taxon>
        <taxon>Uroviricota</taxon>
        <taxon>Caudoviricetes</taxon>
        <taxon>Peduoviridae</taxon>
        <taxon>Maltschvirus</taxon>
        <taxon>Maltschvirus maltsch</taxon>
    </lineage>
</organism>
<gene>
    <name evidence="1" type="ORF">UFOVP455_35</name>
</gene>
<accession>A0A6J5MBC5</accession>
<evidence type="ECO:0000313" key="1">
    <source>
        <dbReference type="EMBL" id="CAB4144335.1"/>
    </source>
</evidence>
<dbReference type="EMBL" id="LR796427">
    <property type="protein sequence ID" value="CAB4144335.1"/>
    <property type="molecule type" value="Genomic_DNA"/>
</dbReference>
<name>A0A6J5MBC5_9CAUD</name>
<proteinExistence type="predicted"/>
<reference evidence="1" key="1">
    <citation type="submission" date="2020-04" db="EMBL/GenBank/DDBJ databases">
        <authorList>
            <person name="Chiriac C."/>
            <person name="Salcher M."/>
            <person name="Ghai R."/>
            <person name="Kavagutti S V."/>
        </authorList>
    </citation>
    <scope>NUCLEOTIDE SEQUENCE</scope>
</reference>
<protein>
    <submittedName>
        <fullName evidence="1">Uncharacterized protein</fullName>
    </submittedName>
</protein>